<proteinExistence type="predicted"/>
<dbReference type="OrthoDB" id="9944255at2"/>
<organism evidence="1 2">
    <name type="scientific">Vibrio palustris</name>
    <dbReference type="NCBI Taxonomy" id="1918946"/>
    <lineage>
        <taxon>Bacteria</taxon>
        <taxon>Pseudomonadati</taxon>
        <taxon>Pseudomonadota</taxon>
        <taxon>Gammaproteobacteria</taxon>
        <taxon>Vibrionales</taxon>
        <taxon>Vibrionaceae</taxon>
        <taxon>Vibrio</taxon>
    </lineage>
</organism>
<keyword evidence="2" id="KW-1185">Reference proteome</keyword>
<name>A0A1R4B4T1_9VIBR</name>
<dbReference type="Proteomes" id="UP000189475">
    <property type="component" value="Unassembled WGS sequence"/>
</dbReference>
<evidence type="ECO:0000313" key="1">
    <source>
        <dbReference type="EMBL" id="SJL83916.1"/>
    </source>
</evidence>
<protein>
    <submittedName>
        <fullName evidence="1">Uncharacterized protein</fullName>
    </submittedName>
</protein>
<dbReference type="AlphaFoldDB" id="A0A1R4B4T1"/>
<gene>
    <name evidence="1" type="ORF">VPAL9027_01895</name>
</gene>
<sequence>MNYDDLSVGKSRDDIGTMLVVDQITRDVVRQIDSLLTSHQELIIVEPELCLSNPVIAHLILERLQILSSGIKKLTFVTQTPSNNLESDYYEQFMERYQFLPTIELLVLSESEEIECCLITSSKVLKVNAKSKPRTFNLNADKPCVLETCNAAQRVILSQIIQQLIDENEHQMVVFETHYIN</sequence>
<dbReference type="RefSeq" id="WP_077314322.1">
    <property type="nucleotide sequence ID" value="NZ_AP024888.1"/>
</dbReference>
<evidence type="ECO:0000313" key="2">
    <source>
        <dbReference type="Proteomes" id="UP000189475"/>
    </source>
</evidence>
<accession>A0A1R4B4T1</accession>
<reference evidence="1 2" key="1">
    <citation type="submission" date="2017-02" db="EMBL/GenBank/DDBJ databases">
        <authorList>
            <person name="Peterson S.W."/>
        </authorList>
    </citation>
    <scope>NUCLEOTIDE SEQUENCE [LARGE SCALE GENOMIC DNA]</scope>
    <source>
        <strain evidence="1 2">CECT 9027</strain>
    </source>
</reference>
<dbReference type="EMBL" id="FUFT01000005">
    <property type="protein sequence ID" value="SJL83916.1"/>
    <property type="molecule type" value="Genomic_DNA"/>
</dbReference>